<dbReference type="EnsemblPlants" id="evm.model.01.1630">
    <property type="protein sequence ID" value="cds.evm.model.01.1630"/>
    <property type="gene ID" value="evm.TU.01.1630"/>
</dbReference>
<dbReference type="AlphaFoldDB" id="A0A803NHX3"/>
<dbReference type="EMBL" id="UZAU01000041">
    <property type="status" value="NOT_ANNOTATED_CDS"/>
    <property type="molecule type" value="Genomic_DNA"/>
</dbReference>
<accession>A0A803NHX3</accession>
<organism evidence="1 2">
    <name type="scientific">Cannabis sativa</name>
    <name type="common">Hemp</name>
    <name type="synonym">Marijuana</name>
    <dbReference type="NCBI Taxonomy" id="3483"/>
    <lineage>
        <taxon>Eukaryota</taxon>
        <taxon>Viridiplantae</taxon>
        <taxon>Streptophyta</taxon>
        <taxon>Embryophyta</taxon>
        <taxon>Tracheophyta</taxon>
        <taxon>Spermatophyta</taxon>
        <taxon>Magnoliopsida</taxon>
        <taxon>eudicotyledons</taxon>
        <taxon>Gunneridae</taxon>
        <taxon>Pentapetalae</taxon>
        <taxon>rosids</taxon>
        <taxon>fabids</taxon>
        <taxon>Rosales</taxon>
        <taxon>Cannabaceae</taxon>
        <taxon>Cannabis</taxon>
    </lineage>
</organism>
<reference evidence="1" key="2">
    <citation type="submission" date="2021-03" db="UniProtKB">
        <authorList>
            <consortium name="EnsemblPlants"/>
        </authorList>
    </citation>
    <scope>IDENTIFICATION</scope>
</reference>
<sequence>MEVVKAAKMGRCISFIDVIVSLAPCASTIQTLTTLCLLGKIVTPKLVEEAAVKEFVRSVWKRPTSVTIFLDVTTKSTMYKFGFKKEEDMRWVLENGSWCSIVKVDLDEKKPASWSQWLRVRIDHDVEKPLYSGYFINLSNGTKKWIQYKYVDCFSSKMSVANHGVSRLGPQSSSPAQAPAIMEICHSGAAANGKA</sequence>
<name>A0A803NHX3_CANSA</name>
<evidence type="ECO:0000313" key="2">
    <source>
        <dbReference type="Proteomes" id="UP000596661"/>
    </source>
</evidence>
<dbReference type="Gramene" id="evm.model.01.1630">
    <property type="protein sequence ID" value="cds.evm.model.01.1630"/>
    <property type="gene ID" value="evm.TU.01.1630"/>
</dbReference>
<keyword evidence="2" id="KW-1185">Reference proteome</keyword>
<dbReference type="Proteomes" id="UP000596661">
    <property type="component" value="Chromosome 1"/>
</dbReference>
<reference evidence="1" key="1">
    <citation type="submission" date="2018-11" db="EMBL/GenBank/DDBJ databases">
        <authorList>
            <person name="Grassa J C."/>
        </authorList>
    </citation>
    <scope>NUCLEOTIDE SEQUENCE [LARGE SCALE GENOMIC DNA]</scope>
</reference>
<protein>
    <submittedName>
        <fullName evidence="1">Uncharacterized protein</fullName>
    </submittedName>
</protein>
<evidence type="ECO:0000313" key="1">
    <source>
        <dbReference type="EnsemblPlants" id="cds.evm.model.01.1630"/>
    </source>
</evidence>
<proteinExistence type="predicted"/>